<organism evidence="1 2">
    <name type="scientific">Gossypium raimondii</name>
    <name type="common">Peruvian cotton</name>
    <name type="synonym">Gossypium klotzschianum subsp. raimondii</name>
    <dbReference type="NCBI Taxonomy" id="29730"/>
    <lineage>
        <taxon>Eukaryota</taxon>
        <taxon>Viridiplantae</taxon>
        <taxon>Streptophyta</taxon>
        <taxon>Embryophyta</taxon>
        <taxon>Tracheophyta</taxon>
        <taxon>Spermatophyta</taxon>
        <taxon>Magnoliopsida</taxon>
        <taxon>eudicotyledons</taxon>
        <taxon>Gunneridae</taxon>
        <taxon>Pentapetalae</taxon>
        <taxon>rosids</taxon>
        <taxon>malvids</taxon>
        <taxon>Malvales</taxon>
        <taxon>Malvaceae</taxon>
        <taxon>Malvoideae</taxon>
        <taxon>Gossypium</taxon>
    </lineage>
</organism>
<gene>
    <name evidence="1" type="ORF">B456_011G236300</name>
</gene>
<reference evidence="1 2" key="1">
    <citation type="journal article" date="2012" name="Nature">
        <title>Repeated polyploidization of Gossypium genomes and the evolution of spinnable cotton fibres.</title>
        <authorList>
            <person name="Paterson A.H."/>
            <person name="Wendel J.F."/>
            <person name="Gundlach H."/>
            <person name="Guo H."/>
            <person name="Jenkins J."/>
            <person name="Jin D."/>
            <person name="Llewellyn D."/>
            <person name="Showmaker K.C."/>
            <person name="Shu S."/>
            <person name="Udall J."/>
            <person name="Yoo M.J."/>
            <person name="Byers R."/>
            <person name="Chen W."/>
            <person name="Doron-Faigenboim A."/>
            <person name="Duke M.V."/>
            <person name="Gong L."/>
            <person name="Grimwood J."/>
            <person name="Grover C."/>
            <person name="Grupp K."/>
            <person name="Hu G."/>
            <person name="Lee T.H."/>
            <person name="Li J."/>
            <person name="Lin L."/>
            <person name="Liu T."/>
            <person name="Marler B.S."/>
            <person name="Page J.T."/>
            <person name="Roberts A.W."/>
            <person name="Romanel E."/>
            <person name="Sanders W.S."/>
            <person name="Szadkowski E."/>
            <person name="Tan X."/>
            <person name="Tang H."/>
            <person name="Xu C."/>
            <person name="Wang J."/>
            <person name="Wang Z."/>
            <person name="Zhang D."/>
            <person name="Zhang L."/>
            <person name="Ashrafi H."/>
            <person name="Bedon F."/>
            <person name="Bowers J.E."/>
            <person name="Brubaker C.L."/>
            <person name="Chee P.W."/>
            <person name="Das S."/>
            <person name="Gingle A.R."/>
            <person name="Haigler C.H."/>
            <person name="Harker D."/>
            <person name="Hoffmann L.V."/>
            <person name="Hovav R."/>
            <person name="Jones D.C."/>
            <person name="Lemke C."/>
            <person name="Mansoor S."/>
            <person name="ur Rahman M."/>
            <person name="Rainville L.N."/>
            <person name="Rambani A."/>
            <person name="Reddy U.K."/>
            <person name="Rong J.K."/>
            <person name="Saranga Y."/>
            <person name="Scheffler B.E."/>
            <person name="Scheffler J.A."/>
            <person name="Stelly D.M."/>
            <person name="Triplett B.A."/>
            <person name="Van Deynze A."/>
            <person name="Vaslin M.F."/>
            <person name="Waghmare V.N."/>
            <person name="Walford S.A."/>
            <person name="Wright R.J."/>
            <person name="Zaki E.A."/>
            <person name="Zhang T."/>
            <person name="Dennis E.S."/>
            <person name="Mayer K.F."/>
            <person name="Peterson D.G."/>
            <person name="Rokhsar D.S."/>
            <person name="Wang X."/>
            <person name="Schmutz J."/>
        </authorList>
    </citation>
    <scope>NUCLEOTIDE SEQUENCE [LARGE SCALE GENOMIC DNA]</scope>
</reference>
<evidence type="ECO:0000313" key="2">
    <source>
        <dbReference type="Proteomes" id="UP000032304"/>
    </source>
</evidence>
<sequence length="51" mass="5837">MQMTKLVKLPLQFSMFFQGEITSLKGFEAIDKQPEPSLFTLERASAYHSTL</sequence>
<dbReference type="EMBL" id="CM001750">
    <property type="protein sequence ID" value="KJB73505.1"/>
    <property type="molecule type" value="Genomic_DNA"/>
</dbReference>
<dbReference type="Gramene" id="KJB73505">
    <property type="protein sequence ID" value="KJB73505"/>
    <property type="gene ID" value="B456_011G236300"/>
</dbReference>
<name>A0A0D2VQZ2_GOSRA</name>
<keyword evidence="2" id="KW-1185">Reference proteome</keyword>
<accession>A0A0D2VQZ2</accession>
<dbReference type="Proteomes" id="UP000032304">
    <property type="component" value="Chromosome 11"/>
</dbReference>
<protein>
    <submittedName>
        <fullName evidence="1">Uncharacterized protein</fullName>
    </submittedName>
</protein>
<dbReference type="AlphaFoldDB" id="A0A0D2VQZ2"/>
<proteinExistence type="predicted"/>
<evidence type="ECO:0000313" key="1">
    <source>
        <dbReference type="EMBL" id="KJB73505.1"/>
    </source>
</evidence>